<evidence type="ECO:0000313" key="2">
    <source>
        <dbReference type="EMBL" id="CAH1450743.1"/>
    </source>
</evidence>
<dbReference type="Proteomes" id="UP001157418">
    <property type="component" value="Unassembled WGS sequence"/>
</dbReference>
<accession>A0AAU9PK67</accession>
<reference evidence="2 3" key="1">
    <citation type="submission" date="2022-01" db="EMBL/GenBank/DDBJ databases">
        <authorList>
            <person name="Xiong W."/>
            <person name="Schranz E."/>
        </authorList>
    </citation>
    <scope>NUCLEOTIDE SEQUENCE [LARGE SCALE GENOMIC DNA]</scope>
</reference>
<dbReference type="AlphaFoldDB" id="A0AAU9PK67"/>
<gene>
    <name evidence="2" type="ORF">LVIROSA_LOCUS36150</name>
</gene>
<proteinExistence type="predicted"/>
<organism evidence="2 3">
    <name type="scientific">Lactuca virosa</name>
    <dbReference type="NCBI Taxonomy" id="75947"/>
    <lineage>
        <taxon>Eukaryota</taxon>
        <taxon>Viridiplantae</taxon>
        <taxon>Streptophyta</taxon>
        <taxon>Embryophyta</taxon>
        <taxon>Tracheophyta</taxon>
        <taxon>Spermatophyta</taxon>
        <taxon>Magnoliopsida</taxon>
        <taxon>eudicotyledons</taxon>
        <taxon>Gunneridae</taxon>
        <taxon>Pentapetalae</taxon>
        <taxon>asterids</taxon>
        <taxon>campanulids</taxon>
        <taxon>Asterales</taxon>
        <taxon>Asteraceae</taxon>
        <taxon>Cichorioideae</taxon>
        <taxon>Cichorieae</taxon>
        <taxon>Lactucinae</taxon>
        <taxon>Lactuca</taxon>
    </lineage>
</organism>
<comment type="caution">
    <text evidence="2">The sequence shown here is derived from an EMBL/GenBank/DDBJ whole genome shotgun (WGS) entry which is preliminary data.</text>
</comment>
<dbReference type="EMBL" id="CAKMRJ010005634">
    <property type="protein sequence ID" value="CAH1450743.1"/>
    <property type="molecule type" value="Genomic_DNA"/>
</dbReference>
<evidence type="ECO:0000313" key="3">
    <source>
        <dbReference type="Proteomes" id="UP001157418"/>
    </source>
</evidence>
<evidence type="ECO:0000256" key="1">
    <source>
        <dbReference type="SAM" id="MobiDB-lite"/>
    </source>
</evidence>
<feature type="region of interest" description="Disordered" evidence="1">
    <location>
        <begin position="1"/>
        <end position="21"/>
    </location>
</feature>
<sequence length="82" mass="8932">MKELSDSSPRSLTKASPPSLFSLSHCNPRDLRTLPQTQVLIIPFIQTNTLGCSSLEHFSKIPELGGFVTSESAFLPGEGEWA</sequence>
<name>A0AAU9PK67_9ASTR</name>
<protein>
    <submittedName>
        <fullName evidence="2">Uncharacterized protein</fullName>
    </submittedName>
</protein>
<keyword evidence="3" id="KW-1185">Reference proteome</keyword>